<comment type="caution">
    <text evidence="4">The sequence shown here is derived from an EMBL/GenBank/DDBJ whole genome shotgun (WGS) entry which is preliminary data.</text>
</comment>
<dbReference type="PATRIC" id="fig|626887.3.peg.1080"/>
<keyword evidence="5" id="KW-1185">Reference proteome</keyword>
<dbReference type="AlphaFoldDB" id="N6WUU6"/>
<dbReference type="InterPro" id="IPR002068">
    <property type="entry name" value="A-crystallin/Hsp20_dom"/>
</dbReference>
<protein>
    <submittedName>
        <fullName evidence="4">Hsp20/alpha crystallin family protein</fullName>
    </submittedName>
</protein>
<dbReference type="PROSITE" id="PS01031">
    <property type="entry name" value="SHSP"/>
    <property type="match status" value="1"/>
</dbReference>
<dbReference type="PANTHER" id="PTHR11527">
    <property type="entry name" value="HEAT-SHOCK PROTEIN 20 FAMILY MEMBER"/>
    <property type="match status" value="1"/>
</dbReference>
<dbReference type="STRING" id="626887.J057_05456"/>
<evidence type="ECO:0000259" key="3">
    <source>
        <dbReference type="PROSITE" id="PS01031"/>
    </source>
</evidence>
<name>N6WUU6_9GAMM</name>
<dbReference type="Gene3D" id="2.60.40.790">
    <property type="match status" value="1"/>
</dbReference>
<accession>N6WUU6</accession>
<gene>
    <name evidence="4" type="ORF">J057_05456</name>
</gene>
<dbReference type="eggNOG" id="COG0071">
    <property type="taxonomic scope" value="Bacteria"/>
</dbReference>
<comment type="similarity">
    <text evidence="1 2">Belongs to the small heat shock protein (HSP20) family.</text>
</comment>
<dbReference type="InterPro" id="IPR008978">
    <property type="entry name" value="HSP20-like_chaperone"/>
</dbReference>
<dbReference type="CDD" id="cd06464">
    <property type="entry name" value="ACD_sHsps-like"/>
    <property type="match status" value="1"/>
</dbReference>
<evidence type="ECO:0000256" key="2">
    <source>
        <dbReference type="RuleBase" id="RU003616"/>
    </source>
</evidence>
<reference evidence="4 5" key="1">
    <citation type="journal article" date="2013" name="Genome Announc.">
        <title>Genome Sequence of the Polycyclic Aromatic Hydrocarbon-Degrading Bacterium Strain Marinobacter nanhaiticus D15-8WT.</title>
        <authorList>
            <person name="Cui Z."/>
            <person name="Gao W."/>
            <person name="Li Q."/>
            <person name="Xu G."/>
            <person name="Zheng L."/>
        </authorList>
    </citation>
    <scope>NUCLEOTIDE SEQUENCE [LARGE SCALE GENOMIC DNA]</scope>
    <source>
        <strain evidence="4 5">D15-8W</strain>
    </source>
</reference>
<dbReference type="SUPFAM" id="SSF49764">
    <property type="entry name" value="HSP20-like chaperones"/>
    <property type="match status" value="1"/>
</dbReference>
<proteinExistence type="inferred from homology"/>
<evidence type="ECO:0000313" key="4">
    <source>
        <dbReference type="EMBL" id="ENO14772.1"/>
    </source>
</evidence>
<feature type="domain" description="SHSP" evidence="3">
    <location>
        <begin position="39"/>
        <end position="150"/>
    </location>
</feature>
<dbReference type="OrthoDB" id="9792695at2"/>
<dbReference type="Pfam" id="PF00011">
    <property type="entry name" value="HSP20"/>
    <property type="match status" value="1"/>
</dbReference>
<sequence>MSSLIPHRGSVLASFQDEINRLFGDRGLGWPFEEGEASGLAANWTPAVDIKEEEKEYIVRADLPGVDPKQIEVSLESGVLTIKGERQDEKKTEENGFHRVERFSGSFFRRIALPKSTDEDQVKARAVNGVLEIHVPKAEAKGAKRIEVEA</sequence>
<evidence type="ECO:0000256" key="1">
    <source>
        <dbReference type="PROSITE-ProRule" id="PRU00285"/>
    </source>
</evidence>
<dbReference type="HOGENOM" id="CLU_046737_12_0_6"/>
<dbReference type="EMBL" id="APLQ01000011">
    <property type="protein sequence ID" value="ENO14772.1"/>
    <property type="molecule type" value="Genomic_DNA"/>
</dbReference>
<dbReference type="RefSeq" id="WP_004579069.1">
    <property type="nucleotide sequence ID" value="NZ_AP028878.1"/>
</dbReference>
<dbReference type="InterPro" id="IPR031107">
    <property type="entry name" value="Small_HSP"/>
</dbReference>
<dbReference type="Proteomes" id="UP000013165">
    <property type="component" value="Unassembled WGS sequence"/>
</dbReference>
<evidence type="ECO:0000313" key="5">
    <source>
        <dbReference type="Proteomes" id="UP000013165"/>
    </source>
</evidence>
<organism evidence="4 5">
    <name type="scientific">Marinobacter nanhaiticus D15-8W</name>
    <dbReference type="NCBI Taxonomy" id="626887"/>
    <lineage>
        <taxon>Bacteria</taxon>
        <taxon>Pseudomonadati</taxon>
        <taxon>Pseudomonadota</taxon>
        <taxon>Gammaproteobacteria</taxon>
        <taxon>Pseudomonadales</taxon>
        <taxon>Marinobacteraceae</taxon>
        <taxon>Marinobacter</taxon>
    </lineage>
</organism>